<sequence length="292" mass="34162">MWTAERLKFWEPTRHQKSKRKMSEPEDILKWKPKKEIKRRTKIEKINFSEQVKVKVTTVATYTDLKTMINSVKEVTQVGCYLAGVTGRFGSCPFIILNIGESLYTVDVGKLELVPDLRLWEIMGSRIFGDRRILKVCFECKAMIDYLYHRQGVVVANVMDLREVARKYLEKLLRFNKHPPLDGVNRIEKAVSSLYQVCRIFLPGKIPDLELKVLLEFMIAPELRLEGFCKLQNVFYVLQVKYLALLKSDLEIREGKFLENLFKKRFKSVMAATDDKALEFFRRVHLQGVTCE</sequence>
<name>A0A8J2Q508_9HEXA</name>
<accession>A0A8J2Q508</accession>
<evidence type="ECO:0000313" key="1">
    <source>
        <dbReference type="EMBL" id="CAG7834001.1"/>
    </source>
</evidence>
<organism evidence="1 2">
    <name type="scientific">Allacma fusca</name>
    <dbReference type="NCBI Taxonomy" id="39272"/>
    <lineage>
        <taxon>Eukaryota</taxon>
        <taxon>Metazoa</taxon>
        <taxon>Ecdysozoa</taxon>
        <taxon>Arthropoda</taxon>
        <taxon>Hexapoda</taxon>
        <taxon>Collembola</taxon>
        <taxon>Symphypleona</taxon>
        <taxon>Sminthuridae</taxon>
        <taxon>Allacma</taxon>
    </lineage>
</organism>
<keyword evidence="2" id="KW-1185">Reference proteome</keyword>
<gene>
    <name evidence="1" type="ORF">AFUS01_LOCUS43552</name>
</gene>
<dbReference type="AlphaFoldDB" id="A0A8J2Q508"/>
<comment type="caution">
    <text evidence="1">The sequence shown here is derived from an EMBL/GenBank/DDBJ whole genome shotgun (WGS) entry which is preliminary data.</text>
</comment>
<reference evidence="1" key="1">
    <citation type="submission" date="2021-06" db="EMBL/GenBank/DDBJ databases">
        <authorList>
            <person name="Hodson N. C."/>
            <person name="Mongue J. A."/>
            <person name="Jaron S. K."/>
        </authorList>
    </citation>
    <scope>NUCLEOTIDE SEQUENCE</scope>
</reference>
<dbReference type="EMBL" id="CAJVCH010570081">
    <property type="protein sequence ID" value="CAG7834001.1"/>
    <property type="molecule type" value="Genomic_DNA"/>
</dbReference>
<dbReference type="Proteomes" id="UP000708208">
    <property type="component" value="Unassembled WGS sequence"/>
</dbReference>
<evidence type="ECO:0000313" key="2">
    <source>
        <dbReference type="Proteomes" id="UP000708208"/>
    </source>
</evidence>
<protein>
    <submittedName>
        <fullName evidence="1">Uncharacterized protein</fullName>
    </submittedName>
</protein>
<proteinExistence type="predicted"/>